<dbReference type="InterPro" id="IPR025485">
    <property type="entry name" value="DUF4377"/>
</dbReference>
<proteinExistence type="predicted"/>
<organism evidence="2 3">
    <name type="scientific">Phocaeicola salanitronis (strain DSM 18170 / JCM 13657 / CCUG 60908 / BL78)</name>
    <name type="common">Bacteroides salanitronis</name>
    <dbReference type="NCBI Taxonomy" id="667015"/>
    <lineage>
        <taxon>Bacteria</taxon>
        <taxon>Pseudomonadati</taxon>
        <taxon>Bacteroidota</taxon>
        <taxon>Bacteroidia</taxon>
        <taxon>Bacteroidales</taxon>
        <taxon>Bacteroidaceae</taxon>
        <taxon>Phocaeicola</taxon>
    </lineage>
</organism>
<dbReference type="Pfam" id="PF14302">
    <property type="entry name" value="DUF4377"/>
    <property type="match status" value="1"/>
</dbReference>
<dbReference type="Proteomes" id="UP000007486">
    <property type="component" value="Chromosome"/>
</dbReference>
<evidence type="ECO:0000259" key="1">
    <source>
        <dbReference type="Pfam" id="PF14302"/>
    </source>
</evidence>
<gene>
    <name evidence="2" type="ordered locus">Bacsa_3314</name>
</gene>
<feature type="domain" description="DUF4377" evidence="1">
    <location>
        <begin position="74"/>
        <end position="137"/>
    </location>
</feature>
<accession>F0R586</accession>
<dbReference type="EMBL" id="CP002530">
    <property type="protein sequence ID" value="ADY37840.1"/>
    <property type="molecule type" value="Genomic_DNA"/>
</dbReference>
<evidence type="ECO:0000313" key="2">
    <source>
        <dbReference type="EMBL" id="ADY37840.1"/>
    </source>
</evidence>
<evidence type="ECO:0000313" key="3">
    <source>
        <dbReference type="Proteomes" id="UP000007486"/>
    </source>
</evidence>
<dbReference type="STRING" id="667015.Bacsa_3314"/>
<dbReference type="OrthoDB" id="880459at2"/>
<dbReference type="HOGENOM" id="CLU_686357_0_0_10"/>
<name>F0R586_PHOSB</name>
<reference evidence="2 3" key="1">
    <citation type="journal article" date="2011" name="Stand. Genomic Sci.">
        <title>Complete genome sequence of Bacteroides salanitronis type strain (BL78).</title>
        <authorList>
            <person name="Gronow S."/>
            <person name="Held B."/>
            <person name="Lucas S."/>
            <person name="Lapidus A."/>
            <person name="Del Rio T.G."/>
            <person name="Nolan M."/>
            <person name="Tice H."/>
            <person name="Deshpande S."/>
            <person name="Cheng J.F."/>
            <person name="Pitluck S."/>
            <person name="Liolios K."/>
            <person name="Pagani I."/>
            <person name="Ivanova N."/>
            <person name="Mavromatis K."/>
            <person name="Pati A."/>
            <person name="Tapia R."/>
            <person name="Han C."/>
            <person name="Goodwin L."/>
            <person name="Chen A."/>
            <person name="Palaniappan K."/>
            <person name="Land M."/>
            <person name="Hauser L."/>
            <person name="Chang Y.J."/>
            <person name="Jeffries C.D."/>
            <person name="Brambilla E.M."/>
            <person name="Rohde M."/>
            <person name="Goker M."/>
            <person name="Detter J.C."/>
            <person name="Woyke T."/>
            <person name="Bristow J."/>
            <person name="Markowitz V."/>
            <person name="Hugenholtz P."/>
            <person name="Kyrpides N.C."/>
            <person name="Klenk H.P."/>
            <person name="Eisen J.A."/>
        </authorList>
    </citation>
    <scope>NUCLEOTIDE SEQUENCE [LARGE SCALE GENOMIC DNA]</scope>
    <source>
        <strain evidence="2 3">DSM 18170</strain>
    </source>
</reference>
<sequence length="401" mass="46265">MPTSKVLLNVWVNRFQKPLNKQVVTIKNLSFVLLMVLSFIWGGCDNEDTSGDSYADIIMQVSETTVWESVWGSNVPMEYMLVKEPSDTEWQRLVMGSIEGFEYVQGHAYELKVRKTTLANPPQDGMNCTYRLIEILSDTQPDTPVTPEEWPEEAKFKLKMVQLTPFMYLDTPLAAPFDLLTFRILDHRDEYTPFGNPEFLQYYDSIVMSSPVMPDTYPILQRKKGDSGTSESYTSQWNSYFFEKSDFLISLKGYKDGEVKYEYTIEQIMRERDFLGIDWERGSIAVANPQTHTIYCVLDTRYEFLLTNTQQRNNTPFVEIRVAAASHLIDAEKLQRQGAGLRWLLTKYLEKTAETAASFKTLPEDASIVETYGNDTTRVALLHIEGDDFHEECYYLIAEPK</sequence>
<dbReference type="eggNOG" id="ENOG502ZMIN">
    <property type="taxonomic scope" value="Bacteria"/>
</dbReference>
<dbReference type="KEGG" id="bsa:Bacsa_3314"/>
<keyword evidence="3" id="KW-1185">Reference proteome</keyword>
<protein>
    <recommendedName>
        <fullName evidence="1">DUF4377 domain-containing protein</fullName>
    </recommendedName>
</protein>
<dbReference type="AlphaFoldDB" id="F0R586"/>